<evidence type="ECO:0000256" key="3">
    <source>
        <dbReference type="SAM" id="MobiDB-lite"/>
    </source>
</evidence>
<evidence type="ECO:0000256" key="1">
    <source>
        <dbReference type="ARBA" id="ARBA00010634"/>
    </source>
</evidence>
<dbReference type="Pfam" id="PF04333">
    <property type="entry name" value="MlaA"/>
    <property type="match status" value="1"/>
</dbReference>
<evidence type="ECO:0000313" key="5">
    <source>
        <dbReference type="EMBL" id="RTZ84632.1"/>
    </source>
</evidence>
<dbReference type="Gene3D" id="3.10.450.710">
    <property type="entry name" value="Tgt2/MlaC"/>
    <property type="match status" value="1"/>
</dbReference>
<dbReference type="AlphaFoldDB" id="A0A432GLA9"/>
<dbReference type="PRINTS" id="PR01805">
    <property type="entry name" value="VACJLIPOPROT"/>
</dbReference>
<feature type="transmembrane region" description="Helical" evidence="4">
    <location>
        <begin position="446"/>
        <end position="465"/>
    </location>
</feature>
<dbReference type="GO" id="GO:0120010">
    <property type="term" value="P:intermembrane phospholipid transfer"/>
    <property type="evidence" value="ECO:0007669"/>
    <property type="project" value="TreeGrafter"/>
</dbReference>
<evidence type="ECO:0000256" key="4">
    <source>
        <dbReference type="SAM" id="Phobius"/>
    </source>
</evidence>
<organism evidence="5 6">
    <name type="scientific">SAR324 cluster bacterium</name>
    <dbReference type="NCBI Taxonomy" id="2024889"/>
    <lineage>
        <taxon>Bacteria</taxon>
        <taxon>Deltaproteobacteria</taxon>
        <taxon>SAR324 cluster</taxon>
    </lineage>
</organism>
<name>A0A432GLA9_9DELT</name>
<comment type="caution">
    <text evidence="5">The sequence shown here is derived from an EMBL/GenBank/DDBJ whole genome shotgun (WGS) entry which is preliminary data.</text>
</comment>
<gene>
    <name evidence="5" type="ORF">DSY94_05545</name>
</gene>
<dbReference type="EMBL" id="QNZI01000148">
    <property type="protein sequence ID" value="RTZ84632.1"/>
    <property type="molecule type" value="Genomic_DNA"/>
</dbReference>
<keyword evidence="4" id="KW-1133">Transmembrane helix</keyword>
<evidence type="ECO:0000313" key="6">
    <source>
        <dbReference type="Proteomes" id="UP000287176"/>
    </source>
</evidence>
<dbReference type="PANTHER" id="PTHR30035:SF3">
    <property type="entry name" value="INTERMEMBRANE PHOSPHOLIPID TRANSPORT SYSTEM LIPOPROTEIN MLAA"/>
    <property type="match status" value="1"/>
</dbReference>
<evidence type="ECO:0000256" key="2">
    <source>
        <dbReference type="ARBA" id="ARBA00022729"/>
    </source>
</evidence>
<dbReference type="PANTHER" id="PTHR30035">
    <property type="entry name" value="LIPOPROTEIN VACJ-RELATED"/>
    <property type="match status" value="1"/>
</dbReference>
<dbReference type="GO" id="GO:0016020">
    <property type="term" value="C:membrane"/>
    <property type="evidence" value="ECO:0007669"/>
    <property type="project" value="InterPro"/>
</dbReference>
<feature type="transmembrane region" description="Helical" evidence="4">
    <location>
        <begin position="293"/>
        <end position="313"/>
    </location>
</feature>
<sequence length="490" mass="56396">MPKNNFVFLTFLMILSISLMPFMEFRALAQANKPVSSETVPDTSSETDTDEEEDGFDAEFEDEFGDAEKEVFDPLSGYNIVMTNFNDGFYIFVLDPVARGYRWVLPDTARRGVKSFFHNLLFPLRFVNNALQLKVKNAGEEFLRFSINSTIGILGFWDPAKEWFGLEAHEEDFGQTLGFYGVGGGFHVVLPFLGPSNVRDMFSLYPDMQMDPVNYVETRPYNFPKQEGEYLGVSRQTLQKTELTLLKTINRESLRIGQYENLKKDAIELYPFLRDVYEQNRAKLIMQIINKKIMYRTLISLFAVFFAAATLSADEVNEIRAMTKEKVDLVIQTLKDTSLSKKEKKEGILKTIDGLFDFNLMARLSLGKENWKPLSKSKRKEFSKLFVERLKQSYLDKLDLYTDEEVVVGEAKQTKKNRVEVLTFLVSKDDKKEMTYKLYKSKKKGWLVYDVVVLGVSIVATYRSQFSGILKKGSMEQLLERMRSTGELGS</sequence>
<keyword evidence="2" id="KW-0732">Signal</keyword>
<dbReference type="InterPro" id="IPR007428">
    <property type="entry name" value="MlaA"/>
</dbReference>
<dbReference type="Pfam" id="PF05494">
    <property type="entry name" value="MlaC"/>
    <property type="match status" value="1"/>
</dbReference>
<protein>
    <recommendedName>
        <fullName evidence="7">VacJ family lipoprotein</fullName>
    </recommendedName>
</protein>
<keyword evidence="4" id="KW-0812">Transmembrane</keyword>
<dbReference type="InterPro" id="IPR008869">
    <property type="entry name" value="MlaC/ttg2D"/>
</dbReference>
<dbReference type="InterPro" id="IPR042245">
    <property type="entry name" value="Tgt2/MlaC_sf"/>
</dbReference>
<feature type="compositionally biased region" description="Acidic residues" evidence="3">
    <location>
        <begin position="45"/>
        <end position="56"/>
    </location>
</feature>
<keyword evidence="4" id="KW-0472">Membrane</keyword>
<evidence type="ECO:0008006" key="7">
    <source>
        <dbReference type="Google" id="ProtNLM"/>
    </source>
</evidence>
<dbReference type="Proteomes" id="UP000287176">
    <property type="component" value="Unassembled WGS sequence"/>
</dbReference>
<reference evidence="5 6" key="1">
    <citation type="submission" date="2018-06" db="EMBL/GenBank/DDBJ databases">
        <title>Combined omics and stable isotope probing to characterize newly discovered Mariana Back-Arc vent microbial communities.</title>
        <authorList>
            <person name="Trembath-Reichert E."/>
            <person name="Huber J.A."/>
        </authorList>
    </citation>
    <scope>NUCLEOTIDE SEQUENCE [LARGE SCALE GENOMIC DNA]</scope>
    <source>
        <strain evidence="5">MAG 24</strain>
    </source>
</reference>
<feature type="region of interest" description="Disordered" evidence="3">
    <location>
        <begin position="36"/>
        <end position="56"/>
    </location>
</feature>
<accession>A0A432GLA9</accession>
<comment type="similarity">
    <text evidence="1">Belongs to the MlaA family.</text>
</comment>
<proteinExistence type="inferred from homology"/>